<keyword evidence="2" id="KW-0812">Transmembrane</keyword>
<dbReference type="InterPro" id="IPR012902">
    <property type="entry name" value="N_methyl_site"/>
</dbReference>
<dbReference type="GO" id="GO:0015628">
    <property type="term" value="P:protein secretion by the type II secretion system"/>
    <property type="evidence" value="ECO:0007669"/>
    <property type="project" value="InterPro"/>
</dbReference>
<dbReference type="InterPro" id="IPR031982">
    <property type="entry name" value="PilE-like"/>
</dbReference>
<dbReference type="PRINTS" id="PR00813">
    <property type="entry name" value="BCTERIALGSPG"/>
</dbReference>
<name>A0A5S9QXS3_9GAMM</name>
<evidence type="ECO:0000256" key="2">
    <source>
        <dbReference type="SAM" id="Phobius"/>
    </source>
</evidence>
<dbReference type="SUPFAM" id="SSF54523">
    <property type="entry name" value="Pili subunits"/>
    <property type="match status" value="1"/>
</dbReference>
<keyword evidence="1" id="KW-0488">Methylation</keyword>
<sequence>MKGSETGFTLIELMLVVAIAGILSTLAYSSYESSVREGYYKSAQGELISLAMALEDARQRKNVYYKINGETAAFTDQAPNSGFFPEDNAKNYKLRLVEVGATHFVIRANPIAGTTVAETGFYELHSSGQKGWDRNKNGNIDVDERCWKEKCN</sequence>
<dbReference type="Gene3D" id="3.30.700.10">
    <property type="entry name" value="Glycoprotein, Type 4 Pilin"/>
    <property type="match status" value="1"/>
</dbReference>
<dbReference type="EMBL" id="CACSIO010000060">
    <property type="protein sequence ID" value="CAA0124199.1"/>
    <property type="molecule type" value="Genomic_DNA"/>
</dbReference>
<keyword evidence="4" id="KW-1185">Reference proteome</keyword>
<evidence type="ECO:0000256" key="1">
    <source>
        <dbReference type="ARBA" id="ARBA00022481"/>
    </source>
</evidence>
<organism evidence="3 4">
    <name type="scientific">BD1-7 clade bacterium</name>
    <dbReference type="NCBI Taxonomy" id="2029982"/>
    <lineage>
        <taxon>Bacteria</taxon>
        <taxon>Pseudomonadati</taxon>
        <taxon>Pseudomonadota</taxon>
        <taxon>Gammaproteobacteria</taxon>
        <taxon>Cellvibrionales</taxon>
        <taxon>Spongiibacteraceae</taxon>
        <taxon>BD1-7 clade</taxon>
    </lineage>
</organism>
<dbReference type="GO" id="GO:0043683">
    <property type="term" value="P:type IV pilus assembly"/>
    <property type="evidence" value="ECO:0007669"/>
    <property type="project" value="InterPro"/>
</dbReference>
<dbReference type="OrthoDB" id="5296638at2"/>
<feature type="transmembrane region" description="Helical" evidence="2">
    <location>
        <begin position="6"/>
        <end position="28"/>
    </location>
</feature>
<protein>
    <recommendedName>
        <fullName evidence="5">Fimbrial protein</fullName>
    </recommendedName>
</protein>
<evidence type="ECO:0000313" key="4">
    <source>
        <dbReference type="Proteomes" id="UP000441399"/>
    </source>
</evidence>
<proteinExistence type="predicted"/>
<dbReference type="Proteomes" id="UP000441399">
    <property type="component" value="Unassembled WGS sequence"/>
</dbReference>
<dbReference type="Pfam" id="PF07963">
    <property type="entry name" value="N_methyl"/>
    <property type="match status" value="1"/>
</dbReference>
<dbReference type="AlphaFoldDB" id="A0A5S9QXS3"/>
<dbReference type="InterPro" id="IPR000983">
    <property type="entry name" value="Bac_GSPG_pilin"/>
</dbReference>
<keyword evidence="2" id="KW-1133">Transmembrane helix</keyword>
<accession>A0A5S9QXS3</accession>
<dbReference type="InterPro" id="IPR045584">
    <property type="entry name" value="Pilin-like"/>
</dbReference>
<reference evidence="3 4" key="1">
    <citation type="submission" date="2019-11" db="EMBL/GenBank/DDBJ databases">
        <authorList>
            <person name="Holert J."/>
        </authorList>
    </citation>
    <scope>NUCLEOTIDE SEQUENCE [LARGE SCALE GENOMIC DNA]</scope>
    <source>
        <strain evidence="3">SB11_3</strain>
    </source>
</reference>
<evidence type="ECO:0000313" key="3">
    <source>
        <dbReference type="EMBL" id="CAA0124199.1"/>
    </source>
</evidence>
<evidence type="ECO:0008006" key="5">
    <source>
        <dbReference type="Google" id="ProtNLM"/>
    </source>
</evidence>
<dbReference type="NCBIfam" id="TIGR02532">
    <property type="entry name" value="IV_pilin_GFxxxE"/>
    <property type="match status" value="1"/>
</dbReference>
<dbReference type="PROSITE" id="PS00409">
    <property type="entry name" value="PROKAR_NTER_METHYL"/>
    <property type="match status" value="1"/>
</dbReference>
<gene>
    <name evidence="3" type="ORF">OPDIPICF_03014</name>
</gene>
<keyword evidence="2" id="KW-0472">Membrane</keyword>
<dbReference type="GO" id="GO:0015627">
    <property type="term" value="C:type II protein secretion system complex"/>
    <property type="evidence" value="ECO:0007669"/>
    <property type="project" value="InterPro"/>
</dbReference>
<dbReference type="Pfam" id="PF16732">
    <property type="entry name" value="ComP_DUS"/>
    <property type="match status" value="1"/>
</dbReference>